<sequence length="248" mass="26865">MVSHQTRRRFLMGLGLTAGAALTGCASSGSRARIVGMSAFDAQGGPSGYDSRATAYDSGIEPRYREMYDAMYDGGFRIPAVDLSRVNPIYYRQEVADPTGEAPGTVVVDAANKFAYVVQPGGRAMRYGVGVGRAGMDWAGRAKIQFKRKWPTWTPPAEMIDRKPELSEYSAANGGMEPGVGNPLGARALYLFQNGKDTLYRLHGSPEYWTIGTNSSSGCIRFMNQDIIDLYNRVPSGAQVLVRQGGIA</sequence>
<accession>A0A371X0C7</accession>
<evidence type="ECO:0000256" key="2">
    <source>
        <dbReference type="ARBA" id="ARBA00005992"/>
    </source>
</evidence>
<evidence type="ECO:0000256" key="3">
    <source>
        <dbReference type="ARBA" id="ARBA00022676"/>
    </source>
</evidence>
<keyword evidence="4" id="KW-0808">Transferase</keyword>
<dbReference type="PANTHER" id="PTHR30582">
    <property type="entry name" value="L,D-TRANSPEPTIDASE"/>
    <property type="match status" value="1"/>
</dbReference>
<dbReference type="FunFam" id="2.40.440.10:FF:000002">
    <property type="entry name" value="L,D-transpeptidase ErfK/SrfK"/>
    <property type="match status" value="1"/>
</dbReference>
<evidence type="ECO:0000256" key="7">
    <source>
        <dbReference type="ARBA" id="ARBA00022984"/>
    </source>
</evidence>
<dbReference type="GO" id="GO:0071972">
    <property type="term" value="F:peptidoglycan L,D-transpeptidase activity"/>
    <property type="evidence" value="ECO:0007669"/>
    <property type="project" value="TreeGrafter"/>
</dbReference>
<proteinExistence type="inferred from homology"/>
<keyword evidence="8 9" id="KW-0961">Cell wall biogenesis/degradation</keyword>
<reference evidence="12 13" key="1">
    <citation type="submission" date="2018-08" db="EMBL/GenBank/DDBJ databases">
        <title>Fulvimarina sp. 85, whole genome shotgun sequence.</title>
        <authorList>
            <person name="Tuo L."/>
        </authorList>
    </citation>
    <scope>NUCLEOTIDE SEQUENCE [LARGE SCALE GENOMIC DNA]</scope>
    <source>
        <strain evidence="12 13">85</strain>
    </source>
</reference>
<dbReference type="InterPro" id="IPR005490">
    <property type="entry name" value="LD_TPept_cat_dom"/>
</dbReference>
<feature type="domain" description="L,D-TPase catalytic" evidence="11">
    <location>
        <begin position="104"/>
        <end position="243"/>
    </location>
</feature>
<evidence type="ECO:0000256" key="10">
    <source>
        <dbReference type="SAM" id="SignalP"/>
    </source>
</evidence>
<dbReference type="PROSITE" id="PS51318">
    <property type="entry name" value="TAT"/>
    <property type="match status" value="1"/>
</dbReference>
<dbReference type="Proteomes" id="UP000264310">
    <property type="component" value="Unassembled WGS sequence"/>
</dbReference>
<dbReference type="RefSeq" id="WP_116684180.1">
    <property type="nucleotide sequence ID" value="NZ_QURL01000006.1"/>
</dbReference>
<evidence type="ECO:0000313" key="13">
    <source>
        <dbReference type="Proteomes" id="UP000264310"/>
    </source>
</evidence>
<dbReference type="InterPro" id="IPR006311">
    <property type="entry name" value="TAT_signal"/>
</dbReference>
<evidence type="ECO:0000256" key="1">
    <source>
        <dbReference type="ARBA" id="ARBA00004752"/>
    </source>
</evidence>
<evidence type="ECO:0000256" key="6">
    <source>
        <dbReference type="ARBA" id="ARBA00022960"/>
    </source>
</evidence>
<evidence type="ECO:0000256" key="8">
    <source>
        <dbReference type="ARBA" id="ARBA00023316"/>
    </source>
</evidence>
<dbReference type="PROSITE" id="PS52029">
    <property type="entry name" value="LD_TPASE"/>
    <property type="match status" value="1"/>
</dbReference>
<keyword evidence="3" id="KW-0328">Glycosyltransferase</keyword>
<dbReference type="EMBL" id="QURL01000006">
    <property type="protein sequence ID" value="RFC62656.1"/>
    <property type="molecule type" value="Genomic_DNA"/>
</dbReference>
<organism evidence="12 13">
    <name type="scientific">Fulvimarina endophytica</name>
    <dbReference type="NCBI Taxonomy" id="2293836"/>
    <lineage>
        <taxon>Bacteria</taxon>
        <taxon>Pseudomonadati</taxon>
        <taxon>Pseudomonadota</taxon>
        <taxon>Alphaproteobacteria</taxon>
        <taxon>Hyphomicrobiales</taxon>
        <taxon>Aurantimonadaceae</taxon>
        <taxon>Fulvimarina</taxon>
    </lineage>
</organism>
<keyword evidence="5" id="KW-0378">Hydrolase</keyword>
<comment type="pathway">
    <text evidence="1 9">Cell wall biogenesis; peptidoglycan biosynthesis.</text>
</comment>
<dbReference type="GO" id="GO:0016757">
    <property type="term" value="F:glycosyltransferase activity"/>
    <property type="evidence" value="ECO:0007669"/>
    <property type="project" value="UniProtKB-KW"/>
</dbReference>
<evidence type="ECO:0000256" key="4">
    <source>
        <dbReference type="ARBA" id="ARBA00022679"/>
    </source>
</evidence>
<protein>
    <submittedName>
        <fullName evidence="12">L,D-transpeptidase</fullName>
    </submittedName>
</protein>
<dbReference type="PANTHER" id="PTHR30582:SF24">
    <property type="entry name" value="L,D-TRANSPEPTIDASE ERFK_SRFK-RELATED"/>
    <property type="match status" value="1"/>
</dbReference>
<dbReference type="InterPro" id="IPR038063">
    <property type="entry name" value="Transpep_catalytic_dom"/>
</dbReference>
<dbReference type="SUPFAM" id="SSF141523">
    <property type="entry name" value="L,D-transpeptidase catalytic domain-like"/>
    <property type="match status" value="1"/>
</dbReference>
<dbReference type="GO" id="GO:0071555">
    <property type="term" value="P:cell wall organization"/>
    <property type="evidence" value="ECO:0007669"/>
    <property type="project" value="UniProtKB-UniRule"/>
</dbReference>
<evidence type="ECO:0000256" key="9">
    <source>
        <dbReference type="PROSITE-ProRule" id="PRU01373"/>
    </source>
</evidence>
<dbReference type="GO" id="GO:0005576">
    <property type="term" value="C:extracellular region"/>
    <property type="evidence" value="ECO:0007669"/>
    <property type="project" value="TreeGrafter"/>
</dbReference>
<dbReference type="CDD" id="cd16913">
    <property type="entry name" value="YkuD_like"/>
    <property type="match status" value="1"/>
</dbReference>
<comment type="similarity">
    <text evidence="2">Belongs to the YkuD family.</text>
</comment>
<evidence type="ECO:0000313" key="12">
    <source>
        <dbReference type="EMBL" id="RFC62656.1"/>
    </source>
</evidence>
<dbReference type="UniPathway" id="UPA00219"/>
<dbReference type="Pfam" id="PF03734">
    <property type="entry name" value="YkuD"/>
    <property type="match status" value="1"/>
</dbReference>
<gene>
    <name evidence="12" type="ORF">DYI37_15630</name>
</gene>
<keyword evidence="10" id="KW-0732">Signal</keyword>
<dbReference type="AlphaFoldDB" id="A0A371X0C7"/>
<dbReference type="GO" id="GO:0008360">
    <property type="term" value="P:regulation of cell shape"/>
    <property type="evidence" value="ECO:0007669"/>
    <property type="project" value="UniProtKB-UniRule"/>
</dbReference>
<dbReference type="Gene3D" id="2.40.440.10">
    <property type="entry name" value="L,D-transpeptidase catalytic domain-like"/>
    <property type="match status" value="1"/>
</dbReference>
<keyword evidence="6 9" id="KW-0133">Cell shape</keyword>
<keyword evidence="13" id="KW-1185">Reference proteome</keyword>
<comment type="caution">
    <text evidence="12">The sequence shown here is derived from an EMBL/GenBank/DDBJ whole genome shotgun (WGS) entry which is preliminary data.</text>
</comment>
<feature type="active site" description="Proton donor/acceptor" evidence="9">
    <location>
        <position position="203"/>
    </location>
</feature>
<dbReference type="PROSITE" id="PS51257">
    <property type="entry name" value="PROKAR_LIPOPROTEIN"/>
    <property type="match status" value="1"/>
</dbReference>
<feature type="chain" id="PRO_5017027958" evidence="10">
    <location>
        <begin position="21"/>
        <end position="248"/>
    </location>
</feature>
<feature type="active site" description="Nucleophile" evidence="9">
    <location>
        <position position="219"/>
    </location>
</feature>
<keyword evidence="7 9" id="KW-0573">Peptidoglycan synthesis</keyword>
<evidence type="ECO:0000256" key="5">
    <source>
        <dbReference type="ARBA" id="ARBA00022801"/>
    </source>
</evidence>
<name>A0A371X0C7_9HYPH</name>
<dbReference type="OrthoDB" id="8402157at2"/>
<dbReference type="InterPro" id="IPR050979">
    <property type="entry name" value="LD-transpeptidase"/>
</dbReference>
<dbReference type="GO" id="GO:0018104">
    <property type="term" value="P:peptidoglycan-protein cross-linking"/>
    <property type="evidence" value="ECO:0007669"/>
    <property type="project" value="TreeGrafter"/>
</dbReference>
<feature type="signal peptide" evidence="10">
    <location>
        <begin position="1"/>
        <end position="20"/>
    </location>
</feature>
<evidence type="ECO:0000259" key="11">
    <source>
        <dbReference type="PROSITE" id="PS52029"/>
    </source>
</evidence>